<protein>
    <submittedName>
        <fullName evidence="1">Uncharacterized protein</fullName>
    </submittedName>
</protein>
<keyword evidence="2" id="KW-1185">Reference proteome</keyword>
<gene>
    <name evidence="1" type="ORF">cyc_03893</name>
</gene>
<reference evidence="1 2" key="1">
    <citation type="journal article" date="2016" name="BMC Genomics">
        <title>Comparative genomics reveals Cyclospora cayetanensis possesses coccidia-like metabolism and invasion components but unique surface antigens.</title>
        <authorList>
            <person name="Liu S."/>
            <person name="Wang L."/>
            <person name="Zheng H."/>
            <person name="Xu Z."/>
            <person name="Roellig D.M."/>
            <person name="Li N."/>
            <person name="Frace M.A."/>
            <person name="Tang K."/>
            <person name="Arrowood M.J."/>
            <person name="Moss D.M."/>
            <person name="Zhang L."/>
            <person name="Feng Y."/>
            <person name="Xiao L."/>
        </authorList>
    </citation>
    <scope>NUCLEOTIDE SEQUENCE [LARGE SCALE GENOMIC DNA]</scope>
    <source>
        <strain evidence="1 2">CHN_HEN01</strain>
    </source>
</reference>
<evidence type="ECO:0000313" key="1">
    <source>
        <dbReference type="EMBL" id="OEH75557.1"/>
    </source>
</evidence>
<proteinExistence type="predicted"/>
<dbReference type="EMBL" id="JROU02001705">
    <property type="protein sequence ID" value="OEH75557.1"/>
    <property type="molecule type" value="Genomic_DNA"/>
</dbReference>
<comment type="caution">
    <text evidence="1">The sequence shown here is derived from an EMBL/GenBank/DDBJ whole genome shotgun (WGS) entry which is preliminary data.</text>
</comment>
<dbReference type="InParanoid" id="A0A1D3CWG6"/>
<dbReference type="Proteomes" id="UP000095192">
    <property type="component" value="Unassembled WGS sequence"/>
</dbReference>
<organism evidence="1 2">
    <name type="scientific">Cyclospora cayetanensis</name>
    <dbReference type="NCBI Taxonomy" id="88456"/>
    <lineage>
        <taxon>Eukaryota</taxon>
        <taxon>Sar</taxon>
        <taxon>Alveolata</taxon>
        <taxon>Apicomplexa</taxon>
        <taxon>Conoidasida</taxon>
        <taxon>Coccidia</taxon>
        <taxon>Eucoccidiorida</taxon>
        <taxon>Eimeriorina</taxon>
        <taxon>Eimeriidae</taxon>
        <taxon>Cyclospora</taxon>
    </lineage>
</organism>
<dbReference type="AlphaFoldDB" id="A0A1D3CWG6"/>
<dbReference type="VEuPathDB" id="ToxoDB:LOC34620512"/>
<accession>A0A1D3CWG6</accession>
<evidence type="ECO:0000313" key="2">
    <source>
        <dbReference type="Proteomes" id="UP000095192"/>
    </source>
</evidence>
<name>A0A1D3CWG6_9EIME</name>
<sequence length="274" mass="30766">MEVQNRIPEEFIYAPPRLGVVPTECEYQEYPRTQMEGAPALRTEPGAMKYVSFPAEHQGSPLWSGNASGPWAEKRLHVTGSDAKNYQMYGPVAPQSWTEMAKKWANGIMGTRQDNRIPADQYPVKYGAEAAPLVYEQGAGLYGSRPAERFVIEAPPQPVYERVVFVPTATDPKLQRMVTPRALQQQFVTMAPPQPILIPLESEIVCRGHPSDRTELCFGFTLPPRQLKFDIVREEASGCFGLCRSQRFKAVCRKCRAVMPPCQQCGKQSVIRHP</sequence>
<dbReference type="VEuPathDB" id="ToxoDB:cyc_03893"/>